<reference evidence="4 5" key="1">
    <citation type="submission" date="2021-07" db="EMBL/GenBank/DDBJ databases">
        <title>Paenibacillus radiodurans sp. nov., isolated from the southeastern edge of Tengger Desert.</title>
        <authorList>
            <person name="Zhang G."/>
        </authorList>
    </citation>
    <scope>NUCLEOTIDE SEQUENCE [LARGE SCALE GENOMIC DNA]</scope>
    <source>
        <strain evidence="4 5">CCM 7311</strain>
    </source>
</reference>
<organism evidence="4 5">
    <name type="scientific">Paenibacillus sepulcri</name>
    <dbReference type="NCBI Taxonomy" id="359917"/>
    <lineage>
        <taxon>Bacteria</taxon>
        <taxon>Bacillati</taxon>
        <taxon>Bacillota</taxon>
        <taxon>Bacilli</taxon>
        <taxon>Bacillales</taxon>
        <taxon>Paenibacillaceae</taxon>
        <taxon>Paenibacillus</taxon>
    </lineage>
</organism>
<dbReference type="EMBL" id="JAHZIK010001902">
    <property type="protein sequence ID" value="MBW7459909.1"/>
    <property type="molecule type" value="Genomic_DNA"/>
</dbReference>
<keyword evidence="3" id="KW-0067">ATP-binding</keyword>
<protein>
    <submittedName>
        <fullName evidence="4">Pantoate--beta-alanine ligase</fullName>
    </submittedName>
</protein>
<keyword evidence="5" id="KW-1185">Reference proteome</keyword>
<evidence type="ECO:0000256" key="2">
    <source>
        <dbReference type="ARBA" id="ARBA00022741"/>
    </source>
</evidence>
<proteinExistence type="predicted"/>
<evidence type="ECO:0000256" key="1">
    <source>
        <dbReference type="ARBA" id="ARBA00022598"/>
    </source>
</evidence>
<name>A0ABS7CG51_9BACL</name>
<dbReference type="Pfam" id="PF02569">
    <property type="entry name" value="Pantoate_ligase"/>
    <property type="match status" value="1"/>
</dbReference>
<dbReference type="InterPro" id="IPR003721">
    <property type="entry name" value="Pantoate_ligase"/>
</dbReference>
<comment type="caution">
    <text evidence="4">The sequence shown here is derived from an EMBL/GenBank/DDBJ whole genome shotgun (WGS) entry which is preliminary data.</text>
</comment>
<evidence type="ECO:0000313" key="5">
    <source>
        <dbReference type="Proteomes" id="UP001519887"/>
    </source>
</evidence>
<dbReference type="Proteomes" id="UP001519887">
    <property type="component" value="Unassembled WGS sequence"/>
</dbReference>
<keyword evidence="1 4" id="KW-0436">Ligase</keyword>
<keyword evidence="2" id="KW-0547">Nucleotide-binding</keyword>
<feature type="non-terminal residue" evidence="4">
    <location>
        <position position="1"/>
    </location>
</feature>
<dbReference type="InterPro" id="IPR042176">
    <property type="entry name" value="Pantoate_ligase_C"/>
</dbReference>
<dbReference type="GO" id="GO:0016874">
    <property type="term" value="F:ligase activity"/>
    <property type="evidence" value="ECO:0007669"/>
    <property type="project" value="UniProtKB-KW"/>
</dbReference>
<dbReference type="SUPFAM" id="SSF52374">
    <property type="entry name" value="Nucleotidylyl transferase"/>
    <property type="match status" value="1"/>
</dbReference>
<gene>
    <name evidence="4" type="ORF">K0U00_38200</name>
</gene>
<dbReference type="PANTHER" id="PTHR21299">
    <property type="entry name" value="CYTIDYLATE KINASE/PANTOATE-BETA-ALANINE LIGASE"/>
    <property type="match status" value="1"/>
</dbReference>
<dbReference type="PANTHER" id="PTHR21299:SF1">
    <property type="entry name" value="PANTOATE--BETA-ALANINE LIGASE"/>
    <property type="match status" value="1"/>
</dbReference>
<evidence type="ECO:0000256" key="3">
    <source>
        <dbReference type="ARBA" id="ARBA00022840"/>
    </source>
</evidence>
<sequence length="130" mass="14491">FDLNIPVEIVRCQTLREFDGLAMSSRNVFLNEGERAQAVILFKALEQAEGWITEPGMTAPELKKRLNAFIGQAPLAEIDYAELLEYPDLSEPGADMELKNYPHALIIALAVKFGKTRLIDNRIVEPYGGA</sequence>
<dbReference type="Gene3D" id="3.30.1300.10">
    <property type="entry name" value="Pantoate-beta-alanine ligase, C-terminal domain"/>
    <property type="match status" value="1"/>
</dbReference>
<accession>A0ABS7CG51</accession>
<evidence type="ECO:0000313" key="4">
    <source>
        <dbReference type="EMBL" id="MBW7459909.1"/>
    </source>
</evidence>